<gene>
    <name evidence="2" type="primary">dnaA</name>
    <name evidence="2" type="ORF">GTC6_05337</name>
</gene>
<dbReference type="Proteomes" id="UP000013569">
    <property type="component" value="Unassembled WGS sequence"/>
</dbReference>
<dbReference type="AlphaFoldDB" id="R7YDF3"/>
<dbReference type="PATRIC" id="fig|1316928.3.peg.1078"/>
<dbReference type="GO" id="GO:0006270">
    <property type="term" value="P:DNA replication initiation"/>
    <property type="evidence" value="ECO:0007669"/>
    <property type="project" value="TreeGrafter"/>
</dbReference>
<dbReference type="EMBL" id="AQPW01000004">
    <property type="protein sequence ID" value="EON33764.1"/>
    <property type="molecule type" value="Genomic_DNA"/>
</dbReference>
<evidence type="ECO:0000259" key="1">
    <source>
        <dbReference type="Pfam" id="PF00308"/>
    </source>
</evidence>
<dbReference type="PANTHER" id="PTHR30050:SF2">
    <property type="entry name" value="CHROMOSOMAL REPLICATION INITIATOR PROTEIN DNAA"/>
    <property type="match status" value="1"/>
</dbReference>
<dbReference type="Pfam" id="PF00308">
    <property type="entry name" value="Bac_DnaA"/>
    <property type="match status" value="1"/>
</dbReference>
<comment type="caution">
    <text evidence="2">The sequence shown here is derived from an EMBL/GenBank/DDBJ whole genome shotgun (WGS) entry which is preliminary data.</text>
</comment>
<dbReference type="InterPro" id="IPR027417">
    <property type="entry name" value="P-loop_NTPase"/>
</dbReference>
<dbReference type="SUPFAM" id="SSF52540">
    <property type="entry name" value="P-loop containing nucleoside triphosphate hydrolases"/>
    <property type="match status" value="1"/>
</dbReference>
<protein>
    <submittedName>
        <fullName evidence="2">Chromosomal replication initiation protein</fullName>
    </submittedName>
</protein>
<dbReference type="Gene3D" id="3.40.50.300">
    <property type="entry name" value="P-loop containing nucleotide triphosphate hydrolases"/>
    <property type="match status" value="1"/>
</dbReference>
<dbReference type="InterPro" id="IPR013317">
    <property type="entry name" value="DnaA_dom"/>
</dbReference>
<feature type="domain" description="Chromosomal replication initiator protein DnaA ATPAse" evidence="1">
    <location>
        <begin position="4"/>
        <end position="60"/>
    </location>
</feature>
<evidence type="ECO:0000313" key="2">
    <source>
        <dbReference type="EMBL" id="EON33764.1"/>
    </source>
</evidence>
<dbReference type="GO" id="GO:0003688">
    <property type="term" value="F:DNA replication origin binding"/>
    <property type="evidence" value="ECO:0007669"/>
    <property type="project" value="TreeGrafter"/>
</dbReference>
<reference evidence="2 3" key="1">
    <citation type="journal article" date="2013" name="Genome Announc.">
        <title>Draft Genome Sequence of a Benzothiophene-Desulfurizing Bacterium, Gordona terrae Strain C-6.</title>
        <authorList>
            <person name="Wang W."/>
            <person name="Ma T."/>
            <person name="Ren Y."/>
            <person name="Li G."/>
        </authorList>
    </citation>
    <scope>NUCLEOTIDE SEQUENCE [LARGE SCALE GENOMIC DNA]</scope>
    <source>
        <strain evidence="2 3">C-6</strain>
    </source>
</reference>
<dbReference type="PANTHER" id="PTHR30050">
    <property type="entry name" value="CHROMOSOMAL REPLICATION INITIATOR PROTEIN DNAA"/>
    <property type="match status" value="1"/>
</dbReference>
<dbReference type="GO" id="GO:0005886">
    <property type="term" value="C:plasma membrane"/>
    <property type="evidence" value="ECO:0007669"/>
    <property type="project" value="TreeGrafter"/>
</dbReference>
<sequence>MYRSFAAFYVHESNRFAHAAAYAVAEAPARAYNPLWISGPSGTGKSLLLGCIAAGTTRNEWLRVQHQTLLDQVPARVVTKADVLLLDDAEALRHDCEAFTAVDRLVLQMVSSSKQVVVTSRVDYEDMHAECCDHRLSELPWSLFVEVSTGCTLY</sequence>
<name>R7YDF3_9ACTN</name>
<proteinExistence type="predicted"/>
<evidence type="ECO:0000313" key="3">
    <source>
        <dbReference type="Proteomes" id="UP000013569"/>
    </source>
</evidence>
<accession>R7YDF3</accession>
<organism evidence="2 3">
    <name type="scientific">Gordonia terrae C-6</name>
    <dbReference type="NCBI Taxonomy" id="1316928"/>
    <lineage>
        <taxon>Bacteria</taxon>
        <taxon>Bacillati</taxon>
        <taxon>Actinomycetota</taxon>
        <taxon>Actinomycetes</taxon>
        <taxon>Mycobacteriales</taxon>
        <taxon>Gordoniaceae</taxon>
        <taxon>Gordonia</taxon>
    </lineage>
</organism>